<dbReference type="Proteomes" id="UP000270094">
    <property type="component" value="Unassembled WGS sequence"/>
</dbReference>
<dbReference type="AlphaFoldDB" id="A0A3P7HZU7"/>
<accession>A0A3P7HZU7</accession>
<proteinExistence type="predicted"/>
<protein>
    <recommendedName>
        <fullName evidence="3">Reverse transcriptase/retrotransposon-derived protein RNase H-like domain-containing protein</fullName>
    </recommendedName>
</protein>
<evidence type="ECO:0000313" key="2">
    <source>
        <dbReference type="Proteomes" id="UP000270094"/>
    </source>
</evidence>
<reference evidence="1 2" key="1">
    <citation type="submission" date="2018-11" db="EMBL/GenBank/DDBJ databases">
        <authorList>
            <consortium name="Pathogen Informatics"/>
        </authorList>
    </citation>
    <scope>NUCLEOTIDE SEQUENCE [LARGE SCALE GENOMIC DNA]</scope>
</reference>
<dbReference type="InterPro" id="IPR043502">
    <property type="entry name" value="DNA/RNA_pol_sf"/>
</dbReference>
<organism evidence="1 2">
    <name type="scientific">Strongylus vulgaris</name>
    <name type="common">Blood worm</name>
    <dbReference type="NCBI Taxonomy" id="40348"/>
    <lineage>
        <taxon>Eukaryota</taxon>
        <taxon>Metazoa</taxon>
        <taxon>Ecdysozoa</taxon>
        <taxon>Nematoda</taxon>
        <taxon>Chromadorea</taxon>
        <taxon>Rhabditida</taxon>
        <taxon>Rhabditina</taxon>
        <taxon>Rhabditomorpha</taxon>
        <taxon>Strongyloidea</taxon>
        <taxon>Strongylidae</taxon>
        <taxon>Strongylus</taxon>
    </lineage>
</organism>
<evidence type="ECO:0000313" key="1">
    <source>
        <dbReference type="EMBL" id="VDM65750.1"/>
    </source>
</evidence>
<gene>
    <name evidence="1" type="ORF">SVUK_LOCUS748</name>
</gene>
<name>A0A3P7HZU7_STRVU</name>
<dbReference type="Gene3D" id="3.10.10.10">
    <property type="entry name" value="HIV Type 1 Reverse Transcriptase, subunit A, domain 1"/>
    <property type="match status" value="1"/>
</dbReference>
<dbReference type="EMBL" id="UYYB01001329">
    <property type="protein sequence ID" value="VDM65750.1"/>
    <property type="molecule type" value="Genomic_DNA"/>
</dbReference>
<sequence length="99" mass="11074">MLEAAEERCGHDSQLEILTVMVEQMRIQLDEMKSIFLATVKEKATASELEEEIDRLVAEGMISAVEHSEWVAPIVVVEKKNGKIRLCTSDKTKRCIAAA</sequence>
<keyword evidence="2" id="KW-1185">Reference proteome</keyword>
<dbReference type="SUPFAM" id="SSF56672">
    <property type="entry name" value="DNA/RNA polymerases"/>
    <property type="match status" value="1"/>
</dbReference>
<evidence type="ECO:0008006" key="3">
    <source>
        <dbReference type="Google" id="ProtNLM"/>
    </source>
</evidence>
<dbReference type="OrthoDB" id="5843452at2759"/>